<evidence type="ECO:0000256" key="1">
    <source>
        <dbReference type="ARBA" id="ARBA00022723"/>
    </source>
</evidence>
<feature type="non-terminal residue" evidence="9">
    <location>
        <position position="809"/>
    </location>
</feature>
<evidence type="ECO:0000313" key="9">
    <source>
        <dbReference type="EMBL" id="KAJ3166346.1"/>
    </source>
</evidence>
<keyword evidence="2" id="KW-0677">Repeat</keyword>
<evidence type="ECO:0000256" key="5">
    <source>
        <dbReference type="PROSITE-ProRule" id="PRU00723"/>
    </source>
</evidence>
<dbReference type="SUPFAM" id="SSF48371">
    <property type="entry name" value="ARM repeat"/>
    <property type="match status" value="1"/>
</dbReference>
<feature type="region of interest" description="Disordered" evidence="6">
    <location>
        <begin position="452"/>
        <end position="612"/>
    </location>
</feature>
<dbReference type="GO" id="GO:0010468">
    <property type="term" value="P:regulation of gene expression"/>
    <property type="evidence" value="ECO:0007669"/>
    <property type="project" value="UniProtKB-ARBA"/>
</dbReference>
<evidence type="ECO:0000256" key="2">
    <source>
        <dbReference type="ARBA" id="ARBA00022737"/>
    </source>
</evidence>
<proteinExistence type="predicted"/>
<keyword evidence="1 5" id="KW-0479">Metal-binding</keyword>
<dbReference type="InterPro" id="IPR045877">
    <property type="entry name" value="ZFP36-like"/>
</dbReference>
<dbReference type="GO" id="GO:0003729">
    <property type="term" value="F:mRNA binding"/>
    <property type="evidence" value="ECO:0007669"/>
    <property type="project" value="InterPro"/>
</dbReference>
<feature type="zinc finger region" description="C3H1-type" evidence="5">
    <location>
        <begin position="233"/>
        <end position="261"/>
    </location>
</feature>
<feature type="compositionally biased region" description="Low complexity" evidence="6">
    <location>
        <begin position="452"/>
        <end position="466"/>
    </location>
</feature>
<evidence type="ECO:0000313" key="10">
    <source>
        <dbReference type="Proteomes" id="UP001212152"/>
    </source>
</evidence>
<feature type="domain" description="C3H1-type" evidence="7">
    <location>
        <begin position="282"/>
        <end position="310"/>
    </location>
</feature>
<dbReference type="SMART" id="SM00515">
    <property type="entry name" value="eIF5C"/>
    <property type="match status" value="1"/>
</dbReference>
<keyword evidence="3 5" id="KW-0863">Zinc-finger</keyword>
<evidence type="ECO:0000256" key="6">
    <source>
        <dbReference type="SAM" id="MobiDB-lite"/>
    </source>
</evidence>
<dbReference type="PROSITE" id="PS50103">
    <property type="entry name" value="ZF_C3H1"/>
    <property type="match status" value="2"/>
</dbReference>
<dbReference type="FunFam" id="4.10.1000.10:FF:000003">
    <property type="entry name" value="Zinc finger CCCH domain-containing protein"/>
    <property type="match status" value="1"/>
</dbReference>
<feature type="region of interest" description="Disordered" evidence="6">
    <location>
        <begin position="310"/>
        <end position="339"/>
    </location>
</feature>
<feature type="compositionally biased region" description="Basic and acidic residues" evidence="6">
    <location>
        <begin position="379"/>
        <end position="389"/>
    </location>
</feature>
<dbReference type="InterPro" id="IPR000571">
    <property type="entry name" value="Znf_CCCH"/>
</dbReference>
<organism evidence="9 10">
    <name type="scientific">Geranomyces variabilis</name>
    <dbReference type="NCBI Taxonomy" id="109894"/>
    <lineage>
        <taxon>Eukaryota</taxon>
        <taxon>Fungi</taxon>
        <taxon>Fungi incertae sedis</taxon>
        <taxon>Chytridiomycota</taxon>
        <taxon>Chytridiomycota incertae sedis</taxon>
        <taxon>Chytridiomycetes</taxon>
        <taxon>Spizellomycetales</taxon>
        <taxon>Powellomycetaceae</taxon>
        <taxon>Geranomyces</taxon>
    </lineage>
</organism>
<feature type="region of interest" description="Disordered" evidence="6">
    <location>
        <begin position="351"/>
        <end position="412"/>
    </location>
</feature>
<comment type="caution">
    <text evidence="9">The sequence shown here is derived from an EMBL/GenBank/DDBJ whole genome shotgun (WGS) entry which is preliminary data.</text>
</comment>
<dbReference type="Pfam" id="PF00642">
    <property type="entry name" value="zf-CCCH"/>
    <property type="match status" value="2"/>
</dbReference>
<protein>
    <submittedName>
        <fullName evidence="9">Nudix (Nucleoside diphosphate linked moiety X)-type motif 2</fullName>
    </submittedName>
</protein>
<feature type="compositionally biased region" description="Basic and acidic residues" evidence="6">
    <location>
        <begin position="545"/>
        <end position="557"/>
    </location>
</feature>
<reference evidence="9" key="1">
    <citation type="submission" date="2020-05" db="EMBL/GenBank/DDBJ databases">
        <title>Phylogenomic resolution of chytrid fungi.</title>
        <authorList>
            <person name="Stajich J.E."/>
            <person name="Amses K."/>
            <person name="Simmons R."/>
            <person name="Seto K."/>
            <person name="Myers J."/>
            <person name="Bonds A."/>
            <person name="Quandt C.A."/>
            <person name="Barry K."/>
            <person name="Liu P."/>
            <person name="Grigoriev I."/>
            <person name="Longcore J.E."/>
            <person name="James T.Y."/>
        </authorList>
    </citation>
    <scope>NUCLEOTIDE SEQUENCE</scope>
    <source>
        <strain evidence="9">JEL0379</strain>
    </source>
</reference>
<feature type="zinc finger region" description="C3H1-type" evidence="5">
    <location>
        <begin position="282"/>
        <end position="310"/>
    </location>
</feature>
<dbReference type="Gene3D" id="1.25.40.180">
    <property type="match status" value="1"/>
</dbReference>
<sequence>TPPKSKLIGQEDELQCALRVVPDVIGLNLSDIHIEEGFRAEIKYLSGDKPKRSIYYVARLAAKNARIETGGVGSMNILWWSSKQAQEKVFFKNMQDIISKATSFIELRQQARREAAAAASAASAENSPHLHRLHLGRRPGSGSSRGDVDRHGSRAGSDEETATRCGSGRGMREGGTHNGGGPDGRGSPLTSHSWRDGGAANTSGERTHAPDEGAGGGRNLRPSAAATAASNPMYKTRLCERDATDGNCPYGVRCIFAHGPGELRERTGPPSEVHLENTVGTLYKTKICERFVNEGHCQYGPRCNYAHGPSDLRERPAANHHHEGDRDQARESSENGMSRADGAGLLRKKVGETQPSSQNTNNGLRQPLQDHGFHPMLLKRGEPADERSNSKSFAHQTQRGGGDDLERHHHTQHPVQHVFAPHARHAAEHPESGFHPMLLKRGESLEAFLDPAATSSAARTAPALSAAHHHQHPQHETAPSQQQHQQPPPRVTNHSPGPGASLLSTFSRPRTPLTAPHTPPGPGKARGGAGGGRGDHFSHHQQPGSRKDLAGGDDKPWVHVVDAPSGARPSSGLPSTAAGGAGGGATNGGGGGLPTPLSSAAAPPPPPGERPAASALLEEKLAAALSKILLARHADSSTQRAVAASSISSSTLSAAPPPSAIPPATLAPPIAPSPAARPLTPADEIKELTRLEFKHDLSKRQVFGILFCALTHDGAYESARVRARADMFRQVVRSRADQELLIRTVEKKIEKSPEAVQAKFLAVVRDLYDTDLVEEDVLLAWFDGKHDHPQVAGRVAPFITWLRTAEEED</sequence>
<keyword evidence="10" id="KW-1185">Reference proteome</keyword>
<feature type="compositionally biased region" description="Low complexity" evidence="6">
    <location>
        <begin position="116"/>
        <end position="127"/>
    </location>
</feature>
<dbReference type="EMBL" id="JADGJQ010000175">
    <property type="protein sequence ID" value="KAJ3166346.1"/>
    <property type="molecule type" value="Genomic_DNA"/>
</dbReference>
<feature type="domain" description="W2" evidence="8">
    <location>
        <begin position="659"/>
        <end position="809"/>
    </location>
</feature>
<feature type="region of interest" description="Disordered" evidence="6">
    <location>
        <begin position="649"/>
        <end position="678"/>
    </location>
</feature>
<name>A0AAD5TC08_9FUNG</name>
<dbReference type="GO" id="GO:0051252">
    <property type="term" value="P:regulation of RNA metabolic process"/>
    <property type="evidence" value="ECO:0007669"/>
    <property type="project" value="UniProtKB-ARBA"/>
</dbReference>
<dbReference type="PROSITE" id="PS51363">
    <property type="entry name" value="W2"/>
    <property type="match status" value="1"/>
</dbReference>
<feature type="compositionally biased region" description="Basic and acidic residues" evidence="6">
    <location>
        <begin position="310"/>
        <end position="333"/>
    </location>
</feature>
<feature type="compositionally biased region" description="Gly residues" evidence="6">
    <location>
        <begin position="579"/>
        <end position="593"/>
    </location>
</feature>
<dbReference type="SUPFAM" id="SSF90229">
    <property type="entry name" value="CCCH zinc finger"/>
    <property type="match status" value="2"/>
</dbReference>
<evidence type="ECO:0000256" key="3">
    <source>
        <dbReference type="ARBA" id="ARBA00022771"/>
    </source>
</evidence>
<dbReference type="Proteomes" id="UP001212152">
    <property type="component" value="Unassembled WGS sequence"/>
</dbReference>
<evidence type="ECO:0000259" key="8">
    <source>
        <dbReference type="PROSITE" id="PS51363"/>
    </source>
</evidence>
<dbReference type="InterPro" id="IPR036855">
    <property type="entry name" value="Znf_CCCH_sf"/>
</dbReference>
<evidence type="ECO:0000256" key="4">
    <source>
        <dbReference type="ARBA" id="ARBA00022833"/>
    </source>
</evidence>
<evidence type="ECO:0000259" key="7">
    <source>
        <dbReference type="PROSITE" id="PS50103"/>
    </source>
</evidence>
<feature type="domain" description="C3H1-type" evidence="7">
    <location>
        <begin position="233"/>
        <end position="261"/>
    </location>
</feature>
<dbReference type="PANTHER" id="PTHR12547:SF18">
    <property type="entry name" value="PROTEIN TIS11"/>
    <property type="match status" value="1"/>
</dbReference>
<feature type="compositionally biased region" description="Pro residues" evidence="6">
    <location>
        <begin position="655"/>
        <end position="672"/>
    </location>
</feature>
<accession>A0AAD5TC08</accession>
<dbReference type="GO" id="GO:0008270">
    <property type="term" value="F:zinc ion binding"/>
    <property type="evidence" value="ECO:0007669"/>
    <property type="project" value="UniProtKB-KW"/>
</dbReference>
<dbReference type="PANTHER" id="PTHR12547">
    <property type="entry name" value="CCCH ZINC FINGER/TIS11-RELATED"/>
    <property type="match status" value="1"/>
</dbReference>
<dbReference type="InterPro" id="IPR016024">
    <property type="entry name" value="ARM-type_fold"/>
</dbReference>
<feature type="compositionally biased region" description="Polar residues" evidence="6">
    <location>
        <begin position="353"/>
        <end position="364"/>
    </location>
</feature>
<feature type="region of interest" description="Disordered" evidence="6">
    <location>
        <begin position="116"/>
        <end position="229"/>
    </location>
</feature>
<keyword evidence="4 5" id="KW-0862">Zinc</keyword>
<dbReference type="SMART" id="SM00356">
    <property type="entry name" value="ZnF_C3H1"/>
    <property type="match status" value="2"/>
</dbReference>
<dbReference type="Pfam" id="PF02020">
    <property type="entry name" value="W2"/>
    <property type="match status" value="1"/>
</dbReference>
<dbReference type="Gene3D" id="3.90.79.10">
    <property type="entry name" value="Nucleoside Triphosphate Pyrophosphohydrolase"/>
    <property type="match status" value="1"/>
</dbReference>
<gene>
    <name evidence="9" type="primary">NUDT2</name>
    <name evidence="9" type="ORF">HDU87_002215</name>
</gene>
<dbReference type="AlphaFoldDB" id="A0AAD5TC08"/>
<dbReference type="Gene3D" id="4.10.1000.10">
    <property type="entry name" value="Zinc finger, CCCH-type"/>
    <property type="match status" value="2"/>
</dbReference>
<dbReference type="InterPro" id="IPR003307">
    <property type="entry name" value="W2_domain"/>
</dbReference>